<feature type="transmembrane region" description="Helical" evidence="1">
    <location>
        <begin position="79"/>
        <end position="96"/>
    </location>
</feature>
<keyword evidence="1" id="KW-0472">Membrane</keyword>
<dbReference type="EMBL" id="RXIA01000004">
    <property type="protein sequence ID" value="RVU71527.1"/>
    <property type="molecule type" value="Genomic_DNA"/>
</dbReference>
<dbReference type="AlphaFoldDB" id="A0A437SXI9"/>
<organism evidence="2 3">
    <name type="scientific">Lactobacillus xujianguonis</name>
    <dbReference type="NCBI Taxonomy" id="2495899"/>
    <lineage>
        <taxon>Bacteria</taxon>
        <taxon>Bacillati</taxon>
        <taxon>Bacillota</taxon>
        <taxon>Bacilli</taxon>
        <taxon>Lactobacillales</taxon>
        <taxon>Lactobacillaceae</taxon>
        <taxon>Lactobacillus</taxon>
    </lineage>
</organism>
<dbReference type="Pfam" id="PF12822">
    <property type="entry name" value="ECF_trnsprt"/>
    <property type="match status" value="1"/>
</dbReference>
<feature type="transmembrane region" description="Helical" evidence="1">
    <location>
        <begin position="12"/>
        <end position="30"/>
    </location>
</feature>
<keyword evidence="1" id="KW-1133">Transmembrane helix</keyword>
<comment type="caution">
    <text evidence="2">The sequence shown here is derived from an EMBL/GenBank/DDBJ whole genome shotgun (WGS) entry which is preliminary data.</text>
</comment>
<protein>
    <submittedName>
        <fullName evidence="2">ECF transporter S component</fullName>
    </submittedName>
</protein>
<accession>A0A437SXI9</accession>
<dbReference type="InterPro" id="IPR024529">
    <property type="entry name" value="ECF_trnsprt_substrate-spec"/>
</dbReference>
<feature type="transmembrane region" description="Helical" evidence="1">
    <location>
        <begin position="134"/>
        <end position="158"/>
    </location>
</feature>
<name>A0A437SXI9_9LACO</name>
<feature type="transmembrane region" description="Helical" evidence="1">
    <location>
        <begin position="42"/>
        <end position="73"/>
    </location>
</feature>
<gene>
    <name evidence="2" type="ORF">EJK17_02165</name>
</gene>
<keyword evidence="3" id="KW-1185">Reference proteome</keyword>
<feature type="transmembrane region" description="Helical" evidence="1">
    <location>
        <begin position="108"/>
        <end position="128"/>
    </location>
</feature>
<sequence>MVTERIQLRRLTMLALLTALAVVLRVFKVIPIPNVQPVTDIIMIVTLTLGGGFGIILAALTMILSNIVLGFGIWTIPQIFAYIGCVLTVILVAKILPLKKHLLLQVTLAVFLGYEYGFLVSFGMTIYGGLPAFLAYWVSGLVFDTYHAVGNFAFYLVLYKPLTLALQRYERVI</sequence>
<proteinExistence type="predicted"/>
<evidence type="ECO:0000256" key="1">
    <source>
        <dbReference type="SAM" id="Phobius"/>
    </source>
</evidence>
<dbReference type="Proteomes" id="UP000288291">
    <property type="component" value="Unassembled WGS sequence"/>
</dbReference>
<reference evidence="2 3" key="1">
    <citation type="submission" date="2018-12" db="EMBL/GenBank/DDBJ databases">
        <authorList>
            <person name="Meng J."/>
        </authorList>
    </citation>
    <scope>NUCLEOTIDE SEQUENCE [LARGE SCALE GENOMIC DNA]</scope>
    <source>
        <strain evidence="2 3">HT111-2</strain>
    </source>
</reference>
<dbReference type="Gene3D" id="1.10.1760.20">
    <property type="match status" value="1"/>
</dbReference>
<dbReference type="RefSeq" id="WP_103660548.1">
    <property type="nucleotide sequence ID" value="NZ_ML136873.1"/>
</dbReference>
<dbReference type="GO" id="GO:0022857">
    <property type="term" value="F:transmembrane transporter activity"/>
    <property type="evidence" value="ECO:0007669"/>
    <property type="project" value="InterPro"/>
</dbReference>
<keyword evidence="1" id="KW-0812">Transmembrane</keyword>
<evidence type="ECO:0000313" key="3">
    <source>
        <dbReference type="Proteomes" id="UP000288291"/>
    </source>
</evidence>
<evidence type="ECO:0000313" key="2">
    <source>
        <dbReference type="EMBL" id="RVU71527.1"/>
    </source>
</evidence>